<dbReference type="CDD" id="cd09020">
    <property type="entry name" value="D-hex-6-P-epi_like"/>
    <property type="match status" value="1"/>
</dbReference>
<dbReference type="EMBL" id="WEKT01000013">
    <property type="protein sequence ID" value="MZI93470.1"/>
    <property type="molecule type" value="Genomic_DNA"/>
</dbReference>
<dbReference type="SUPFAM" id="SSF74650">
    <property type="entry name" value="Galactose mutarotase-like"/>
    <property type="match status" value="1"/>
</dbReference>
<gene>
    <name evidence="6" type="ORF">F9817_09690</name>
</gene>
<dbReference type="EC" id="5.1.3.15" evidence="4"/>
<evidence type="ECO:0000256" key="4">
    <source>
        <dbReference type="PIRNR" id="PIRNR016020"/>
    </source>
</evidence>
<evidence type="ECO:0000313" key="6">
    <source>
        <dbReference type="EMBL" id="MZI93470.1"/>
    </source>
</evidence>
<dbReference type="InterPro" id="IPR011013">
    <property type="entry name" value="Gal_mutarotase_sf_dom"/>
</dbReference>
<accession>A0A7X4LKI4</accession>
<reference evidence="6 7" key="1">
    <citation type="submission" date="2019-10" db="EMBL/GenBank/DDBJ databases">
        <title>Vibrio sp. nov. isolated from a shrimp pond.</title>
        <authorList>
            <person name="Gomez-Gil B."/>
            <person name="Enciso-Ibarra J."/>
            <person name="Enciso-Ibarra K."/>
            <person name="Bolan-Mejia C."/>
        </authorList>
    </citation>
    <scope>NUCLEOTIDE SEQUENCE [LARGE SCALE GENOMIC DNA]</scope>
    <source>
        <strain evidence="6 7">CAIM 722</strain>
    </source>
</reference>
<dbReference type="GO" id="GO:0005975">
    <property type="term" value="P:carbohydrate metabolic process"/>
    <property type="evidence" value="ECO:0007669"/>
    <property type="project" value="InterPro"/>
</dbReference>
<name>A0A7X4LKI4_9VIBR</name>
<dbReference type="RefSeq" id="WP_161154915.1">
    <property type="nucleotide sequence ID" value="NZ_WEKT01000013.1"/>
</dbReference>
<dbReference type="InterPro" id="IPR025532">
    <property type="entry name" value="G6P_1-epimerase"/>
</dbReference>
<dbReference type="PANTHER" id="PTHR11122">
    <property type="entry name" value="APOSPORY-ASSOCIATED PROTEIN C-RELATED"/>
    <property type="match status" value="1"/>
</dbReference>
<evidence type="ECO:0000313" key="7">
    <source>
        <dbReference type="Proteomes" id="UP000462621"/>
    </source>
</evidence>
<sequence>MDLLTLPVVSTLSDHIDVVEKDDIKILRVTHPKASAGISLHGAHILSFRPAGHADVIWMSSKAKFNGTASIRGGIPICWPWFGPIGSPSHGFARISEWTLIEHRENDQGVVICLGLEDSEETQKLWPYQFSTRLYVEIGDELNVSLEVTNTDEKPWLFSGALHSYLNVGDIHQVETTGMGERYIDKLQDSKECEGPDVLALTGPIDRVYTQPEPIITIHDPELSRQITIENHGHNTAVLWNPWADGHMADMTDDGYATMLCVESTIYAPCISAGHTLAPNESHTLATTIRLVEA</sequence>
<keyword evidence="7" id="KW-1185">Reference proteome</keyword>
<dbReference type="Pfam" id="PF01263">
    <property type="entry name" value="Aldose_epim"/>
    <property type="match status" value="1"/>
</dbReference>
<dbReference type="GO" id="GO:0030246">
    <property type="term" value="F:carbohydrate binding"/>
    <property type="evidence" value="ECO:0007669"/>
    <property type="project" value="UniProtKB-UniRule"/>
</dbReference>
<dbReference type="AlphaFoldDB" id="A0A7X4LKI4"/>
<dbReference type="InterPro" id="IPR014718">
    <property type="entry name" value="GH-type_carb-bd"/>
</dbReference>
<evidence type="ECO:0000256" key="2">
    <source>
        <dbReference type="ARBA" id="ARBA00005866"/>
    </source>
</evidence>
<evidence type="ECO:0000256" key="3">
    <source>
        <dbReference type="ARBA" id="ARBA00023235"/>
    </source>
</evidence>
<feature type="active site" evidence="5">
    <location>
        <position position="163"/>
    </location>
</feature>
<comment type="caution">
    <text evidence="6">The sequence shown here is derived from an EMBL/GenBank/DDBJ whole genome shotgun (WGS) entry which is preliminary data.</text>
</comment>
<protein>
    <recommendedName>
        <fullName evidence="4">Putative glucose-6-phosphate 1-epimerase</fullName>
        <ecNumber evidence="4">5.1.3.15</ecNumber>
    </recommendedName>
</protein>
<dbReference type="GO" id="GO:0047938">
    <property type="term" value="F:glucose-6-phosphate 1-epimerase activity"/>
    <property type="evidence" value="ECO:0007669"/>
    <property type="project" value="UniProtKB-UniRule"/>
</dbReference>
<evidence type="ECO:0000256" key="5">
    <source>
        <dbReference type="PIRSR" id="PIRSR016020-1"/>
    </source>
</evidence>
<dbReference type="InterPro" id="IPR008183">
    <property type="entry name" value="Aldose_1/G6P_1-epimerase"/>
</dbReference>
<evidence type="ECO:0000256" key="1">
    <source>
        <dbReference type="ARBA" id="ARBA00001096"/>
    </source>
</evidence>
<keyword evidence="3 4" id="KW-0413">Isomerase</keyword>
<dbReference type="PANTHER" id="PTHR11122:SF13">
    <property type="entry name" value="GLUCOSE-6-PHOSPHATE 1-EPIMERASE"/>
    <property type="match status" value="1"/>
</dbReference>
<dbReference type="Proteomes" id="UP000462621">
    <property type="component" value="Unassembled WGS sequence"/>
</dbReference>
<dbReference type="Gene3D" id="2.70.98.10">
    <property type="match status" value="1"/>
</dbReference>
<feature type="active site" evidence="5">
    <location>
        <position position="263"/>
    </location>
</feature>
<dbReference type="PIRSF" id="PIRSF016020">
    <property type="entry name" value="PHexose_mutarotase"/>
    <property type="match status" value="1"/>
</dbReference>
<comment type="catalytic activity">
    <reaction evidence="1">
        <text>alpha-D-glucose 6-phosphate = beta-D-glucose 6-phosphate</text>
        <dbReference type="Rhea" id="RHEA:16249"/>
        <dbReference type="ChEBI" id="CHEBI:58225"/>
        <dbReference type="ChEBI" id="CHEBI:58247"/>
        <dbReference type="EC" id="5.1.3.15"/>
    </reaction>
</comment>
<organism evidence="6 7">
    <name type="scientific">Vibrio eleionomae</name>
    <dbReference type="NCBI Taxonomy" id="2653505"/>
    <lineage>
        <taxon>Bacteria</taxon>
        <taxon>Pseudomonadati</taxon>
        <taxon>Pseudomonadota</taxon>
        <taxon>Gammaproteobacteria</taxon>
        <taxon>Vibrionales</taxon>
        <taxon>Vibrionaceae</taxon>
        <taxon>Vibrio</taxon>
    </lineage>
</organism>
<proteinExistence type="inferred from homology"/>
<comment type="similarity">
    <text evidence="2 4">Belongs to the glucose-6-phosphate 1-epimerase family.</text>
</comment>